<sequence>MLPWVHIDTGKIPGGEGDLRLLSRGTEFAIFLDRDELMNSRRSASEEALATLTCTRLTHQPKARVLIGGLGMGFTLRTALATLGKDAAVRVAELVPAVVNWARGPLAHIIGGSLDDPRVTLEVADVGRLIGEAASLYDAILLDVDNGPDGLTRAANDRLYGNSGLNAAYAALRPEGVLAVWSSAPDSAFTQRLRKAGFDVREVKARAHAGKGGHHLIWLATKAGN</sequence>
<organism evidence="2 3">
    <name type="scientific">Tardibacter chloracetimidivorans</name>
    <dbReference type="NCBI Taxonomy" id="1921510"/>
    <lineage>
        <taxon>Bacteria</taxon>
        <taxon>Pseudomonadati</taxon>
        <taxon>Pseudomonadota</taxon>
        <taxon>Alphaproteobacteria</taxon>
        <taxon>Sphingomonadales</taxon>
        <taxon>Sphingomonadaceae</taxon>
        <taxon>Tardibacter</taxon>
    </lineage>
</organism>
<dbReference type="KEGG" id="sphj:BSL82_01550"/>
<evidence type="ECO:0000313" key="2">
    <source>
        <dbReference type="EMBL" id="API58145.1"/>
    </source>
</evidence>
<evidence type="ECO:0000313" key="3">
    <source>
        <dbReference type="Proteomes" id="UP000182063"/>
    </source>
</evidence>
<evidence type="ECO:0000256" key="1">
    <source>
        <dbReference type="ARBA" id="ARBA00023115"/>
    </source>
</evidence>
<dbReference type="SUPFAM" id="SSF53335">
    <property type="entry name" value="S-adenosyl-L-methionine-dependent methyltransferases"/>
    <property type="match status" value="1"/>
</dbReference>
<keyword evidence="1" id="KW-0620">Polyamine biosynthesis</keyword>
<dbReference type="STRING" id="1921510.BSL82_01550"/>
<dbReference type="InterPro" id="IPR029063">
    <property type="entry name" value="SAM-dependent_MTases_sf"/>
</dbReference>
<dbReference type="AlphaFoldDB" id="A0A1L3ZRA1"/>
<dbReference type="Proteomes" id="UP000182063">
    <property type="component" value="Chromosome"/>
</dbReference>
<dbReference type="EMBL" id="CP018221">
    <property type="protein sequence ID" value="API58145.1"/>
    <property type="molecule type" value="Genomic_DNA"/>
</dbReference>
<name>A0A1L3ZRA1_9SPHN</name>
<gene>
    <name evidence="2" type="ORF">BSL82_01550</name>
</gene>
<dbReference type="PANTHER" id="PTHR43317:SF3">
    <property type="entry name" value="BLR2883 PROTEIN"/>
    <property type="match status" value="1"/>
</dbReference>
<dbReference type="OrthoDB" id="9793351at2"/>
<dbReference type="RefSeq" id="WP_072595721.1">
    <property type="nucleotide sequence ID" value="NZ_CP018221.1"/>
</dbReference>
<reference evidence="3" key="1">
    <citation type="submission" date="2016-11" db="EMBL/GenBank/DDBJ databases">
        <title>Complete Genome Sequence of alachlor-degrading Sphingomonas sp. strain JJ-A5.</title>
        <authorList>
            <person name="Lee H."/>
            <person name="Ka J.-O."/>
        </authorList>
    </citation>
    <scope>NUCLEOTIDE SEQUENCE [LARGE SCALE GENOMIC DNA]</scope>
    <source>
        <strain evidence="3">JJ-A5</strain>
    </source>
</reference>
<accession>A0A1L3ZRA1</accession>
<protein>
    <recommendedName>
        <fullName evidence="4">Spermidine synthase</fullName>
    </recommendedName>
</protein>
<proteinExistence type="predicted"/>
<dbReference type="Gene3D" id="3.40.50.150">
    <property type="entry name" value="Vaccinia Virus protein VP39"/>
    <property type="match status" value="1"/>
</dbReference>
<keyword evidence="3" id="KW-1185">Reference proteome</keyword>
<dbReference type="PANTHER" id="PTHR43317">
    <property type="entry name" value="THERMOSPERMINE SYNTHASE ACAULIS5"/>
    <property type="match status" value="1"/>
</dbReference>
<dbReference type="GO" id="GO:0006596">
    <property type="term" value="P:polyamine biosynthetic process"/>
    <property type="evidence" value="ECO:0007669"/>
    <property type="project" value="UniProtKB-KW"/>
</dbReference>
<evidence type="ECO:0008006" key="4">
    <source>
        <dbReference type="Google" id="ProtNLM"/>
    </source>
</evidence>